<dbReference type="PANTHER" id="PTHR34472">
    <property type="entry name" value="SULFUR CARRIER PROTEIN THIS"/>
    <property type="match status" value="1"/>
</dbReference>
<dbReference type="InterPro" id="IPR016155">
    <property type="entry name" value="Mopterin_synth/thiamin_S_b"/>
</dbReference>
<evidence type="ECO:0000313" key="2">
    <source>
        <dbReference type="Proteomes" id="UP000186406"/>
    </source>
</evidence>
<dbReference type="AlphaFoldDB" id="A0A1M7ZQQ0"/>
<proteinExistence type="predicted"/>
<dbReference type="STRING" id="1123029.SAMN02745172_03918"/>
<accession>A0A1M7ZQQ0</accession>
<dbReference type="Proteomes" id="UP000186406">
    <property type="component" value="Unassembled WGS sequence"/>
</dbReference>
<dbReference type="InterPro" id="IPR003749">
    <property type="entry name" value="ThiS/MoaD-like"/>
</dbReference>
<dbReference type="Gene3D" id="3.10.20.30">
    <property type="match status" value="1"/>
</dbReference>
<name>A0A1M7ZQQ0_9HYPH</name>
<dbReference type="OrthoDB" id="197113at2"/>
<dbReference type="SUPFAM" id="SSF54285">
    <property type="entry name" value="MoaD/ThiS"/>
    <property type="match status" value="1"/>
</dbReference>
<dbReference type="RefSeq" id="WP_073631871.1">
    <property type="nucleotide sequence ID" value="NZ_FRXO01000012.1"/>
</dbReference>
<dbReference type="InterPro" id="IPR012675">
    <property type="entry name" value="Beta-grasp_dom_sf"/>
</dbReference>
<dbReference type="CDD" id="cd00565">
    <property type="entry name" value="Ubl_ThiS"/>
    <property type="match status" value="1"/>
</dbReference>
<dbReference type="EMBL" id="FRXO01000012">
    <property type="protein sequence ID" value="SHO67243.1"/>
    <property type="molecule type" value="Genomic_DNA"/>
</dbReference>
<gene>
    <name evidence="1" type="ORF">SAMN02745172_03918</name>
</gene>
<organism evidence="1 2">
    <name type="scientific">Pseudoxanthobacter soli DSM 19599</name>
    <dbReference type="NCBI Taxonomy" id="1123029"/>
    <lineage>
        <taxon>Bacteria</taxon>
        <taxon>Pseudomonadati</taxon>
        <taxon>Pseudomonadota</taxon>
        <taxon>Alphaproteobacteria</taxon>
        <taxon>Hyphomicrobiales</taxon>
        <taxon>Segnochrobactraceae</taxon>
        <taxon>Pseudoxanthobacter</taxon>
    </lineage>
</organism>
<protein>
    <submittedName>
        <fullName evidence="1">Sulfur carrier protein</fullName>
    </submittedName>
</protein>
<dbReference type="NCBIfam" id="TIGR01683">
    <property type="entry name" value="thiS"/>
    <property type="match status" value="1"/>
</dbReference>
<dbReference type="InterPro" id="IPR010035">
    <property type="entry name" value="Thi_S"/>
</dbReference>
<dbReference type="Pfam" id="PF02597">
    <property type="entry name" value="ThiS"/>
    <property type="match status" value="1"/>
</dbReference>
<keyword evidence="2" id="KW-1185">Reference proteome</keyword>
<dbReference type="PANTHER" id="PTHR34472:SF1">
    <property type="entry name" value="SULFUR CARRIER PROTEIN THIS"/>
    <property type="match status" value="1"/>
</dbReference>
<sequence length="66" mass="6893">MKTVFINGEPVEIVAGTLADALAELDYGDQTVATALNGRFVPAAQRPARPLADGDKVEIVTPRQGG</sequence>
<evidence type="ECO:0000313" key="1">
    <source>
        <dbReference type="EMBL" id="SHO67243.1"/>
    </source>
</evidence>
<reference evidence="1 2" key="1">
    <citation type="submission" date="2016-12" db="EMBL/GenBank/DDBJ databases">
        <authorList>
            <person name="Song W.-J."/>
            <person name="Kurnit D.M."/>
        </authorList>
    </citation>
    <scope>NUCLEOTIDE SEQUENCE [LARGE SCALE GENOMIC DNA]</scope>
    <source>
        <strain evidence="1 2">DSM 19599</strain>
    </source>
</reference>